<evidence type="ECO:0000256" key="1">
    <source>
        <dbReference type="ARBA" id="ARBA00004115"/>
    </source>
</evidence>
<dbReference type="Pfam" id="PF03896">
    <property type="entry name" value="TRAP_alpha"/>
    <property type="match status" value="1"/>
</dbReference>
<evidence type="ECO:0000256" key="9">
    <source>
        <dbReference type="SAM" id="MobiDB-lite"/>
    </source>
</evidence>
<keyword evidence="2 10" id="KW-0812">Transmembrane</keyword>
<keyword evidence="13" id="KW-1185">Reference proteome</keyword>
<evidence type="ECO:0000256" key="11">
    <source>
        <dbReference type="SAM" id="SignalP"/>
    </source>
</evidence>
<dbReference type="Proteomes" id="UP000053593">
    <property type="component" value="Unassembled WGS sequence"/>
</dbReference>
<evidence type="ECO:0008006" key="14">
    <source>
        <dbReference type="Google" id="ProtNLM"/>
    </source>
</evidence>
<evidence type="ECO:0000256" key="6">
    <source>
        <dbReference type="ARBA" id="ARBA00023136"/>
    </source>
</evidence>
<feature type="signal peptide" evidence="11">
    <location>
        <begin position="1"/>
        <end position="19"/>
    </location>
</feature>
<evidence type="ECO:0000256" key="4">
    <source>
        <dbReference type="ARBA" id="ARBA00022824"/>
    </source>
</evidence>
<keyword evidence="4" id="KW-0256">Endoplasmic reticulum</keyword>
<proteinExistence type="inferred from homology"/>
<dbReference type="GO" id="GO:0005789">
    <property type="term" value="C:endoplasmic reticulum membrane"/>
    <property type="evidence" value="ECO:0007669"/>
    <property type="project" value="UniProtKB-SubCell"/>
</dbReference>
<gene>
    <name evidence="12" type="ORF">GYMLUDRAFT_502229</name>
</gene>
<protein>
    <recommendedName>
        <fullName evidence="14">Translocon-associated protein subunit alpha</fullName>
    </recommendedName>
</protein>
<dbReference type="PANTHER" id="PTHR12924:SF0">
    <property type="entry name" value="TRANSLOCON-ASSOCIATED PROTEIN SUBUNIT ALPHA"/>
    <property type="match status" value="1"/>
</dbReference>
<accession>A0A0D0C344</accession>
<reference evidence="12 13" key="1">
    <citation type="submission" date="2014-04" db="EMBL/GenBank/DDBJ databases">
        <title>Evolutionary Origins and Diversification of the Mycorrhizal Mutualists.</title>
        <authorList>
            <consortium name="DOE Joint Genome Institute"/>
            <consortium name="Mycorrhizal Genomics Consortium"/>
            <person name="Kohler A."/>
            <person name="Kuo A."/>
            <person name="Nagy L.G."/>
            <person name="Floudas D."/>
            <person name="Copeland A."/>
            <person name="Barry K.W."/>
            <person name="Cichocki N."/>
            <person name="Veneault-Fourrey C."/>
            <person name="LaButti K."/>
            <person name="Lindquist E.A."/>
            <person name="Lipzen A."/>
            <person name="Lundell T."/>
            <person name="Morin E."/>
            <person name="Murat C."/>
            <person name="Riley R."/>
            <person name="Ohm R."/>
            <person name="Sun H."/>
            <person name="Tunlid A."/>
            <person name="Henrissat B."/>
            <person name="Grigoriev I.V."/>
            <person name="Hibbett D.S."/>
            <person name="Martin F."/>
        </authorList>
    </citation>
    <scope>NUCLEOTIDE SEQUENCE [LARGE SCALE GENOMIC DNA]</scope>
    <source>
        <strain evidence="12 13">FD-317 M1</strain>
    </source>
</reference>
<keyword evidence="5 10" id="KW-1133">Transmembrane helix</keyword>
<evidence type="ECO:0000256" key="7">
    <source>
        <dbReference type="ARBA" id="ARBA00037565"/>
    </source>
</evidence>
<evidence type="ECO:0000256" key="8">
    <source>
        <dbReference type="ARBA" id="ARBA00038311"/>
    </source>
</evidence>
<evidence type="ECO:0000256" key="5">
    <source>
        <dbReference type="ARBA" id="ARBA00022989"/>
    </source>
</evidence>
<dbReference type="EMBL" id="KN834767">
    <property type="protein sequence ID" value="KIK62506.1"/>
    <property type="molecule type" value="Genomic_DNA"/>
</dbReference>
<dbReference type="OrthoDB" id="1926781at2759"/>
<feature type="chain" id="PRO_5002224980" description="Translocon-associated protein subunit alpha" evidence="11">
    <location>
        <begin position="20"/>
        <end position="276"/>
    </location>
</feature>
<comment type="function">
    <text evidence="7">Is probably involved in a pathway contributing to genomic integrity.</text>
</comment>
<sequence length="276" mass="30709">MRFFPILAAALSFASFAFAQEDFDFDEEQIVVESEDVEPQLLAAGAWPETNPFGHVVNGEKNTIGVLVENRLNRNITLLNVAGAFYQPESDILVKNLSAMAYGIEMVEGLKLQLPYSFFSEFKPGDLRLSIWVDHLDQVYSRALYRYFVRNQLMFVKQGEQLRVIAFDSIVQIVEPEGSWFDFKLYSTYLVVSAMVAGLGYVAYLSFVPQPKKKSRKPAISGPTGTVTASGAGYQEEWIPSHHLKSRKKGGAVSSGDELSGAETSGTEGNRRKGRK</sequence>
<feature type="region of interest" description="Disordered" evidence="9">
    <location>
        <begin position="213"/>
        <end position="276"/>
    </location>
</feature>
<evidence type="ECO:0000313" key="12">
    <source>
        <dbReference type="EMBL" id="KIK62506.1"/>
    </source>
</evidence>
<evidence type="ECO:0000256" key="2">
    <source>
        <dbReference type="ARBA" id="ARBA00022692"/>
    </source>
</evidence>
<organism evidence="12 13">
    <name type="scientific">Collybiopsis luxurians FD-317 M1</name>
    <dbReference type="NCBI Taxonomy" id="944289"/>
    <lineage>
        <taxon>Eukaryota</taxon>
        <taxon>Fungi</taxon>
        <taxon>Dikarya</taxon>
        <taxon>Basidiomycota</taxon>
        <taxon>Agaricomycotina</taxon>
        <taxon>Agaricomycetes</taxon>
        <taxon>Agaricomycetidae</taxon>
        <taxon>Agaricales</taxon>
        <taxon>Marasmiineae</taxon>
        <taxon>Omphalotaceae</taxon>
        <taxon>Collybiopsis</taxon>
        <taxon>Collybiopsis luxurians</taxon>
    </lineage>
</organism>
<dbReference type="AlphaFoldDB" id="A0A0D0C344"/>
<feature type="transmembrane region" description="Helical" evidence="10">
    <location>
        <begin position="186"/>
        <end position="207"/>
    </location>
</feature>
<name>A0A0D0C344_9AGAR</name>
<dbReference type="PANTHER" id="PTHR12924">
    <property type="entry name" value="TRANSLOCON-ASSOCIATED PROTEIN, ALPHA SUBUNIT"/>
    <property type="match status" value="1"/>
</dbReference>
<comment type="subcellular location">
    <subcellularLocation>
        <location evidence="1">Endoplasmic reticulum membrane</location>
        <topology evidence="1">Single-pass type I membrane protein</topology>
    </subcellularLocation>
</comment>
<dbReference type="InterPro" id="IPR005595">
    <property type="entry name" value="TRAP_alpha"/>
</dbReference>
<dbReference type="HOGENOM" id="CLU_068820_1_0_1"/>
<evidence type="ECO:0000256" key="10">
    <source>
        <dbReference type="SAM" id="Phobius"/>
    </source>
</evidence>
<keyword evidence="6 10" id="KW-0472">Membrane</keyword>
<evidence type="ECO:0000313" key="13">
    <source>
        <dbReference type="Proteomes" id="UP000053593"/>
    </source>
</evidence>
<comment type="similarity">
    <text evidence="8">Belongs to the IRC22 family.</text>
</comment>
<keyword evidence="3 11" id="KW-0732">Signal</keyword>
<evidence type="ECO:0000256" key="3">
    <source>
        <dbReference type="ARBA" id="ARBA00022729"/>
    </source>
</evidence>